<organism evidence="1 2">
    <name type="scientific">Kytococcus sedentarius (strain ATCC 14392 / DSM 20547 / JCM 11482 / CCUG 33030 / NBRC 15357 / NCTC 11040 / CCM 314 / 541)</name>
    <name type="common">Micrococcus sedentarius</name>
    <dbReference type="NCBI Taxonomy" id="478801"/>
    <lineage>
        <taxon>Bacteria</taxon>
        <taxon>Bacillati</taxon>
        <taxon>Actinomycetota</taxon>
        <taxon>Actinomycetes</taxon>
        <taxon>Micrococcales</taxon>
        <taxon>Kytococcaceae</taxon>
        <taxon>Kytococcus</taxon>
    </lineage>
</organism>
<reference evidence="1 2" key="1">
    <citation type="journal article" date="2009" name="Stand. Genomic Sci.">
        <title>Complete genome sequence of Kytococcus sedentarius type strain (541).</title>
        <authorList>
            <person name="Sims D."/>
            <person name="Brettin T."/>
            <person name="Detter J.C."/>
            <person name="Han C."/>
            <person name="Lapidus A."/>
            <person name="Copeland A."/>
            <person name="Glavina Del Rio T."/>
            <person name="Nolan M."/>
            <person name="Chen F."/>
            <person name="Lucas S."/>
            <person name="Tice H."/>
            <person name="Cheng J.F."/>
            <person name="Bruce D."/>
            <person name="Goodwin L."/>
            <person name="Pitluck S."/>
            <person name="Ovchinnikova G."/>
            <person name="Pati A."/>
            <person name="Ivanova N."/>
            <person name="Mavrommatis K."/>
            <person name="Chen A."/>
            <person name="Palaniappan K."/>
            <person name="D'haeseleer P."/>
            <person name="Chain P."/>
            <person name="Bristow J."/>
            <person name="Eisen J.A."/>
            <person name="Markowitz V."/>
            <person name="Hugenholtz P."/>
            <person name="Schneider S."/>
            <person name="Goker M."/>
            <person name="Pukall R."/>
            <person name="Kyrpides N.C."/>
            <person name="Klenk H.P."/>
        </authorList>
    </citation>
    <scope>NUCLEOTIDE SEQUENCE [LARGE SCALE GENOMIC DNA]</scope>
    <source>
        <strain evidence="2">ATCC 14392 / DSM 20547 / JCM 11482 / CCUG 33030 / NBRC 15357 / NCTC 11040 / CCM 314 / 541</strain>
    </source>
</reference>
<dbReference type="Proteomes" id="UP000006666">
    <property type="component" value="Chromosome"/>
</dbReference>
<dbReference type="KEGG" id="kse:Ksed_11660"/>
<dbReference type="AlphaFoldDB" id="C7NH35"/>
<evidence type="ECO:0000313" key="1">
    <source>
        <dbReference type="EMBL" id="ACV06205.1"/>
    </source>
</evidence>
<protein>
    <submittedName>
        <fullName evidence="1">Uncharacterized protein</fullName>
    </submittedName>
</protein>
<dbReference type="RefSeq" id="WP_015779150.1">
    <property type="nucleotide sequence ID" value="NC_013169.1"/>
</dbReference>
<dbReference type="eggNOG" id="ENOG5033HYP">
    <property type="taxonomic scope" value="Bacteria"/>
</dbReference>
<keyword evidence="2" id="KW-1185">Reference proteome</keyword>
<dbReference type="HOGENOM" id="CLU_1822826_0_0_11"/>
<proteinExistence type="predicted"/>
<evidence type="ECO:0000313" key="2">
    <source>
        <dbReference type="Proteomes" id="UP000006666"/>
    </source>
</evidence>
<accession>C7NH35</accession>
<name>C7NH35_KYTSD</name>
<gene>
    <name evidence="1" type="ordered locus">Ksed_11660</name>
</gene>
<sequence length="141" mass="14554">MTDMTNGPTGTEYTDEQKKTIKSAAMGAIALVSAADPGLLSTLKEGWAGSKVLAKAPASMQEIIREGGFPTPPQAADAVGREQAVLDDLAEAVGILRANPADLEAFRGLVAEAMDATANASKGVDPQEAETMDRVRAVLNG</sequence>
<dbReference type="EMBL" id="CP001686">
    <property type="protein sequence ID" value="ACV06205.1"/>
    <property type="molecule type" value="Genomic_DNA"/>
</dbReference>